<accession>A0ABS1Y2X6</accession>
<gene>
    <name evidence="2" type="ORF">JNW91_31515</name>
</gene>
<evidence type="ECO:0000256" key="1">
    <source>
        <dbReference type="SAM" id="MobiDB-lite"/>
    </source>
</evidence>
<reference evidence="2 3" key="1">
    <citation type="submission" date="2021-01" db="EMBL/GenBank/DDBJ databases">
        <title>Draft genome sequence of Micromonospora sp. strain STR1_7.</title>
        <authorList>
            <person name="Karlyshev A."/>
            <person name="Jawad R."/>
        </authorList>
    </citation>
    <scope>NUCLEOTIDE SEQUENCE [LARGE SCALE GENOMIC DNA]</scope>
    <source>
        <strain evidence="2 3">STR1-7</strain>
    </source>
</reference>
<proteinExistence type="predicted"/>
<dbReference type="RefSeq" id="WP_203179061.1">
    <property type="nucleotide sequence ID" value="NZ_JAEVHM010000416.1"/>
</dbReference>
<feature type="region of interest" description="Disordered" evidence="1">
    <location>
        <begin position="1"/>
        <end position="50"/>
    </location>
</feature>
<feature type="compositionally biased region" description="Basic and acidic residues" evidence="1">
    <location>
        <begin position="1"/>
        <end position="10"/>
    </location>
</feature>
<comment type="caution">
    <text evidence="2">The sequence shown here is derived from an EMBL/GenBank/DDBJ whole genome shotgun (WGS) entry which is preliminary data.</text>
</comment>
<organism evidence="2 3">
    <name type="scientific">Micromonospora parastrephiae</name>
    <dbReference type="NCBI Taxonomy" id="2806101"/>
    <lineage>
        <taxon>Bacteria</taxon>
        <taxon>Bacillati</taxon>
        <taxon>Actinomycetota</taxon>
        <taxon>Actinomycetes</taxon>
        <taxon>Micromonosporales</taxon>
        <taxon>Micromonosporaceae</taxon>
        <taxon>Micromonospora</taxon>
    </lineage>
</organism>
<sequence length="50" mass="5156">MTLDRADRPTLRPVDALGGAPGCPAHSPTPSGADWTGYPPGYGPRVVAPR</sequence>
<evidence type="ECO:0000313" key="3">
    <source>
        <dbReference type="Proteomes" id="UP000601027"/>
    </source>
</evidence>
<evidence type="ECO:0000313" key="2">
    <source>
        <dbReference type="EMBL" id="MBM0235868.1"/>
    </source>
</evidence>
<keyword evidence="3" id="KW-1185">Reference proteome</keyword>
<name>A0ABS1Y2X6_9ACTN</name>
<protein>
    <submittedName>
        <fullName evidence="2">Uncharacterized protein</fullName>
    </submittedName>
</protein>
<dbReference type="EMBL" id="JAEVHM010000416">
    <property type="protein sequence ID" value="MBM0235868.1"/>
    <property type="molecule type" value="Genomic_DNA"/>
</dbReference>
<dbReference type="Proteomes" id="UP000601027">
    <property type="component" value="Unassembled WGS sequence"/>
</dbReference>